<dbReference type="PANTHER" id="PTHR23137">
    <property type="entry name" value="VESICLE TRANSPORT PROTEIN-RELATED"/>
    <property type="match status" value="1"/>
</dbReference>
<comment type="similarity">
    <text evidence="7 8">Belongs to the SFT2 family.</text>
</comment>
<dbReference type="EMBL" id="KZ819323">
    <property type="protein sequence ID" value="PWN22593.1"/>
    <property type="molecule type" value="Genomic_DNA"/>
</dbReference>
<comment type="function">
    <text evidence="8">Nonessential protein required for the fusion of transport vesicles derived from the endocytic pathway with the Golgi complex.</text>
</comment>
<evidence type="ECO:0000256" key="1">
    <source>
        <dbReference type="ARBA" id="ARBA00004141"/>
    </source>
</evidence>
<dbReference type="InterPro" id="IPR007305">
    <property type="entry name" value="Vesicle_transpt_Got1/SFT2"/>
</dbReference>
<dbReference type="Pfam" id="PF04178">
    <property type="entry name" value="Got1"/>
    <property type="match status" value="1"/>
</dbReference>
<dbReference type="OrthoDB" id="73614at2759"/>
<keyword evidence="5 8" id="KW-1133">Transmembrane helix</keyword>
<keyword evidence="3 8" id="KW-0812">Transmembrane</keyword>
<evidence type="ECO:0000256" key="4">
    <source>
        <dbReference type="ARBA" id="ARBA00022927"/>
    </source>
</evidence>
<keyword evidence="6 8" id="KW-0472">Membrane</keyword>
<proteinExistence type="inferred from homology"/>
<evidence type="ECO:0000313" key="10">
    <source>
        <dbReference type="Proteomes" id="UP000245942"/>
    </source>
</evidence>
<comment type="caution">
    <text evidence="8">Lacks conserved residue(s) required for the propagation of feature annotation.</text>
</comment>
<evidence type="ECO:0000256" key="6">
    <source>
        <dbReference type="ARBA" id="ARBA00023136"/>
    </source>
</evidence>
<keyword evidence="4 8" id="KW-0653">Protein transport</keyword>
<evidence type="ECO:0000256" key="2">
    <source>
        <dbReference type="ARBA" id="ARBA00022448"/>
    </source>
</evidence>
<comment type="subcellular location">
    <subcellularLocation>
        <location evidence="8">Golgi apparatus membrane</location>
        <topology evidence="8">Multi-pass membrane protein</topology>
    </subcellularLocation>
    <subcellularLocation>
        <location evidence="1">Membrane</location>
        <topology evidence="1">Multi-pass membrane protein</topology>
    </subcellularLocation>
</comment>
<feature type="transmembrane region" description="Helical" evidence="8">
    <location>
        <begin position="20"/>
        <end position="44"/>
    </location>
</feature>
<protein>
    <recommendedName>
        <fullName evidence="8">Protein transport protein SFT2</fullName>
    </recommendedName>
</protein>
<evidence type="ECO:0000256" key="3">
    <source>
        <dbReference type="ARBA" id="ARBA00022692"/>
    </source>
</evidence>
<dbReference type="Proteomes" id="UP000245942">
    <property type="component" value="Unassembled WGS sequence"/>
</dbReference>
<dbReference type="GO" id="GO:0016192">
    <property type="term" value="P:vesicle-mediated transport"/>
    <property type="evidence" value="ECO:0007669"/>
    <property type="project" value="InterPro"/>
</dbReference>
<dbReference type="GeneID" id="37011940"/>
<gene>
    <name evidence="9" type="ORF">BCV69DRAFT_246426</name>
</gene>
<feature type="non-terminal residue" evidence="9">
    <location>
        <position position="1"/>
    </location>
</feature>
<dbReference type="PANTHER" id="PTHR23137:SF6">
    <property type="entry name" value="VESICLE TRANSPORT PROTEIN"/>
    <property type="match status" value="1"/>
</dbReference>
<reference evidence="9 10" key="1">
    <citation type="journal article" date="2018" name="Mol. Biol. Evol.">
        <title>Broad Genomic Sampling Reveals a Smut Pathogenic Ancestry of the Fungal Clade Ustilaginomycotina.</title>
        <authorList>
            <person name="Kijpornyongpan T."/>
            <person name="Mondo S.J."/>
            <person name="Barry K."/>
            <person name="Sandor L."/>
            <person name="Lee J."/>
            <person name="Lipzen A."/>
            <person name="Pangilinan J."/>
            <person name="LaButti K."/>
            <person name="Hainaut M."/>
            <person name="Henrissat B."/>
            <person name="Grigoriev I.V."/>
            <person name="Spatafora J.W."/>
            <person name="Aime M.C."/>
        </authorList>
    </citation>
    <scope>NUCLEOTIDE SEQUENCE [LARGE SCALE GENOMIC DNA]</scope>
    <source>
        <strain evidence="9 10">MCA 4718</strain>
    </source>
</reference>
<dbReference type="STRING" id="1684307.A0A316UFC7"/>
<dbReference type="RefSeq" id="XP_025349753.1">
    <property type="nucleotide sequence ID" value="XM_025490206.1"/>
</dbReference>
<evidence type="ECO:0000256" key="5">
    <source>
        <dbReference type="ARBA" id="ARBA00022989"/>
    </source>
</evidence>
<organism evidence="9 10">
    <name type="scientific">Pseudomicrostroma glucosiphilum</name>
    <dbReference type="NCBI Taxonomy" id="1684307"/>
    <lineage>
        <taxon>Eukaryota</taxon>
        <taxon>Fungi</taxon>
        <taxon>Dikarya</taxon>
        <taxon>Basidiomycota</taxon>
        <taxon>Ustilaginomycotina</taxon>
        <taxon>Exobasidiomycetes</taxon>
        <taxon>Microstromatales</taxon>
        <taxon>Microstromatales incertae sedis</taxon>
        <taxon>Pseudomicrostroma</taxon>
    </lineage>
</organism>
<evidence type="ECO:0000256" key="7">
    <source>
        <dbReference type="ARBA" id="ARBA00025800"/>
    </source>
</evidence>
<dbReference type="GO" id="GO:0015031">
    <property type="term" value="P:protein transport"/>
    <property type="evidence" value="ECO:0007669"/>
    <property type="project" value="UniProtKB-KW"/>
</dbReference>
<dbReference type="AlphaFoldDB" id="A0A316UFC7"/>
<dbReference type="GO" id="GO:0000139">
    <property type="term" value="C:Golgi membrane"/>
    <property type="evidence" value="ECO:0007669"/>
    <property type="project" value="UniProtKB-SubCell"/>
</dbReference>
<feature type="transmembrane region" description="Helical" evidence="8">
    <location>
        <begin position="56"/>
        <end position="76"/>
    </location>
</feature>
<feature type="transmembrane region" description="Helical" evidence="8">
    <location>
        <begin position="82"/>
        <end position="103"/>
    </location>
</feature>
<keyword evidence="10" id="KW-1185">Reference proteome</keyword>
<name>A0A316UFC7_9BASI</name>
<accession>A0A316UFC7</accession>
<evidence type="ECO:0000313" key="9">
    <source>
        <dbReference type="EMBL" id="PWN22593.1"/>
    </source>
</evidence>
<evidence type="ECO:0000256" key="8">
    <source>
        <dbReference type="RuleBase" id="RU363111"/>
    </source>
</evidence>
<keyword evidence="8" id="KW-0333">Golgi apparatus</keyword>
<dbReference type="InterPro" id="IPR011691">
    <property type="entry name" value="Vesicle_transpt_SFT2"/>
</dbReference>
<sequence length="116" mass="12913">LVGGLALSLAGAFLLFLNTALFAIFYSIGVVLSLVGTGFLIGFMKQFRQMFNPVRVVATIVLLVSFVLVWVAAFAVDSAPMAIVFVVVLYLAYIWYSLSYIPYAREFVKNMFSKFF</sequence>
<keyword evidence="2 8" id="KW-0813">Transport</keyword>